<reference evidence="2" key="1">
    <citation type="journal article" date="2019" name="Int. J. Syst. Evol. Microbiol.">
        <title>The Global Catalogue of Microorganisms (GCM) 10K type strain sequencing project: providing services to taxonomists for standard genome sequencing and annotation.</title>
        <authorList>
            <consortium name="The Broad Institute Genomics Platform"/>
            <consortium name="The Broad Institute Genome Sequencing Center for Infectious Disease"/>
            <person name="Wu L."/>
            <person name="Ma J."/>
        </authorList>
    </citation>
    <scope>NUCLEOTIDE SEQUENCE [LARGE SCALE GENOMIC DNA]</scope>
    <source>
        <strain evidence="2">CCM 7640</strain>
    </source>
</reference>
<evidence type="ECO:0000313" key="1">
    <source>
        <dbReference type="EMBL" id="GGD64879.1"/>
    </source>
</evidence>
<keyword evidence="2" id="KW-1185">Reference proteome</keyword>
<name>A0ABQ1RF09_9MICO</name>
<proteinExistence type="predicted"/>
<gene>
    <name evidence="1" type="ORF">GCM10007269_05100</name>
</gene>
<dbReference type="RefSeq" id="WP_188434967.1">
    <property type="nucleotide sequence ID" value="NZ_BMCM01000001.1"/>
</dbReference>
<dbReference type="Proteomes" id="UP000629365">
    <property type="component" value="Unassembled WGS sequence"/>
</dbReference>
<organism evidence="1 2">
    <name type="scientific">Microbacterium murale</name>
    <dbReference type="NCBI Taxonomy" id="1081040"/>
    <lineage>
        <taxon>Bacteria</taxon>
        <taxon>Bacillati</taxon>
        <taxon>Actinomycetota</taxon>
        <taxon>Actinomycetes</taxon>
        <taxon>Micrococcales</taxon>
        <taxon>Microbacteriaceae</taxon>
        <taxon>Microbacterium</taxon>
    </lineage>
</organism>
<dbReference type="EMBL" id="BMCM01000001">
    <property type="protein sequence ID" value="GGD64879.1"/>
    <property type="molecule type" value="Genomic_DNA"/>
</dbReference>
<sequence>MFIIILLAALALSGLVATFVELRRDGFRPVATDWTRVAERDSIQNAESAPIYR</sequence>
<evidence type="ECO:0000313" key="2">
    <source>
        <dbReference type="Proteomes" id="UP000629365"/>
    </source>
</evidence>
<accession>A0ABQ1RF09</accession>
<comment type="caution">
    <text evidence="1">The sequence shown here is derived from an EMBL/GenBank/DDBJ whole genome shotgun (WGS) entry which is preliminary data.</text>
</comment>
<protein>
    <submittedName>
        <fullName evidence="1">Uncharacterized protein</fullName>
    </submittedName>
</protein>